<proteinExistence type="inferred from homology"/>
<dbReference type="SUPFAM" id="SSF63411">
    <property type="entry name" value="LuxS/MPP-like metallohydrolase"/>
    <property type="match status" value="2"/>
</dbReference>
<evidence type="ECO:0000256" key="6">
    <source>
        <dbReference type="SAM" id="SignalP"/>
    </source>
</evidence>
<accession>A0ABV8AEU7</accession>
<comment type="caution">
    <text evidence="9">The sequence shown here is derived from an EMBL/GenBank/DDBJ whole genome shotgun (WGS) entry which is preliminary data.</text>
</comment>
<evidence type="ECO:0000256" key="1">
    <source>
        <dbReference type="ARBA" id="ARBA00007261"/>
    </source>
</evidence>
<evidence type="ECO:0000259" key="8">
    <source>
        <dbReference type="Pfam" id="PF05193"/>
    </source>
</evidence>
<feature type="domain" description="Peptidase M16 C-terminal" evidence="8">
    <location>
        <begin position="190"/>
        <end position="367"/>
    </location>
</feature>
<reference evidence="10" key="1">
    <citation type="journal article" date="2019" name="Int. J. Syst. Evol. Microbiol.">
        <title>The Global Catalogue of Microorganisms (GCM) 10K type strain sequencing project: providing services to taxonomists for standard genome sequencing and annotation.</title>
        <authorList>
            <consortium name="The Broad Institute Genomics Platform"/>
            <consortium name="The Broad Institute Genome Sequencing Center for Infectious Disease"/>
            <person name="Wu L."/>
            <person name="Ma J."/>
        </authorList>
    </citation>
    <scope>NUCLEOTIDE SEQUENCE [LARGE SCALE GENOMIC DNA]</scope>
    <source>
        <strain evidence="10">CECT 8979</strain>
    </source>
</reference>
<keyword evidence="5" id="KW-0482">Metalloprotease</keyword>
<dbReference type="InterPro" id="IPR011765">
    <property type="entry name" value="Pept_M16_N"/>
</dbReference>
<dbReference type="Proteomes" id="UP001595812">
    <property type="component" value="Unassembled WGS sequence"/>
</dbReference>
<dbReference type="RefSeq" id="WP_386097240.1">
    <property type="nucleotide sequence ID" value="NZ_JBHSAT010000004.1"/>
</dbReference>
<dbReference type="Pfam" id="PF05193">
    <property type="entry name" value="Peptidase_M16_C"/>
    <property type="match status" value="1"/>
</dbReference>
<dbReference type="Pfam" id="PF00675">
    <property type="entry name" value="Peptidase_M16"/>
    <property type="match status" value="1"/>
</dbReference>
<dbReference type="Gene3D" id="3.30.830.10">
    <property type="entry name" value="Metalloenzyme, LuxS/M16 peptidase-like"/>
    <property type="match status" value="2"/>
</dbReference>
<keyword evidence="3" id="KW-0378">Hydrolase</keyword>
<dbReference type="PANTHER" id="PTHR43690:SF17">
    <property type="entry name" value="PROTEIN YHJJ"/>
    <property type="match status" value="1"/>
</dbReference>
<keyword evidence="10" id="KW-1185">Reference proteome</keyword>
<protein>
    <submittedName>
        <fullName evidence="9">M16 family metallopeptidase</fullName>
    </submittedName>
</protein>
<dbReference type="InterPro" id="IPR007863">
    <property type="entry name" value="Peptidase_M16_C"/>
</dbReference>
<keyword evidence="2" id="KW-0645">Protease</keyword>
<dbReference type="InterPro" id="IPR050626">
    <property type="entry name" value="Peptidase_M16"/>
</dbReference>
<evidence type="ECO:0000256" key="5">
    <source>
        <dbReference type="ARBA" id="ARBA00023049"/>
    </source>
</evidence>
<name>A0ABV8AEU7_9FLAO</name>
<evidence type="ECO:0000313" key="9">
    <source>
        <dbReference type="EMBL" id="MFC3876378.1"/>
    </source>
</evidence>
<gene>
    <name evidence="9" type="ORF">ACFOSX_03960</name>
</gene>
<keyword evidence="4" id="KW-0862">Zinc</keyword>
<evidence type="ECO:0000256" key="3">
    <source>
        <dbReference type="ARBA" id="ARBA00022801"/>
    </source>
</evidence>
<dbReference type="EMBL" id="JBHSAT010000004">
    <property type="protein sequence ID" value="MFC3876378.1"/>
    <property type="molecule type" value="Genomic_DNA"/>
</dbReference>
<evidence type="ECO:0000259" key="7">
    <source>
        <dbReference type="Pfam" id="PF00675"/>
    </source>
</evidence>
<dbReference type="InterPro" id="IPR011249">
    <property type="entry name" value="Metalloenz_LuxS/M16"/>
</dbReference>
<comment type="similarity">
    <text evidence="1">Belongs to the peptidase M16 family.</text>
</comment>
<feature type="chain" id="PRO_5045377065" evidence="6">
    <location>
        <begin position="21"/>
        <end position="439"/>
    </location>
</feature>
<keyword evidence="6" id="KW-0732">Signal</keyword>
<dbReference type="PANTHER" id="PTHR43690">
    <property type="entry name" value="NARDILYSIN"/>
    <property type="match status" value="1"/>
</dbReference>
<sequence length="439" mass="49948">MKKRFLSFALLALVGSAATAQKVEFEEFDLDNGLHVILHQDNTAPLVVTSVMYDVGGKDGDRERTGFAHFFEHLLFEGSENIERGEFMKIIPANGGRFNANTSQDRTYYYEIFPSNKLELGLWLESERMLHPVIDQVGVDTQNEVVKEERRQSYDNRPYGQILSAIGSNLFDVHPYKDENIGKMEHLDAATLEEFNAYFDKYYVPNNAVLIVAGDIDIDDTKDMVEEYFGAVKKGPEVVRNFPKEQPLTETRKATVYDKNIQIPAIIAAYRLPGQATRDAYVLDMISTYLSGGKSSVLTKKIVDEQQQALAVQAVNLGQVDYNIFALFALPQGDVTLETLLSEMDEEIVKMQNELISERDYQKLQNQFESQFVSRNASVEGIASSLATYYLLYGDVNLINNQIDIYRSITRDEIRDVAKKYLSPNQRVEIEYLPKKDDQ</sequence>
<evidence type="ECO:0000313" key="10">
    <source>
        <dbReference type="Proteomes" id="UP001595812"/>
    </source>
</evidence>
<feature type="signal peptide" evidence="6">
    <location>
        <begin position="1"/>
        <end position="20"/>
    </location>
</feature>
<feature type="domain" description="Peptidase M16 N-terminal" evidence="7">
    <location>
        <begin position="36"/>
        <end position="159"/>
    </location>
</feature>
<organism evidence="9 10">
    <name type="scientific">Winogradskyella maritima</name>
    <dbReference type="NCBI Taxonomy" id="1517766"/>
    <lineage>
        <taxon>Bacteria</taxon>
        <taxon>Pseudomonadati</taxon>
        <taxon>Bacteroidota</taxon>
        <taxon>Flavobacteriia</taxon>
        <taxon>Flavobacteriales</taxon>
        <taxon>Flavobacteriaceae</taxon>
        <taxon>Winogradskyella</taxon>
    </lineage>
</organism>
<evidence type="ECO:0000256" key="2">
    <source>
        <dbReference type="ARBA" id="ARBA00022670"/>
    </source>
</evidence>
<evidence type="ECO:0000256" key="4">
    <source>
        <dbReference type="ARBA" id="ARBA00022833"/>
    </source>
</evidence>